<dbReference type="InterPro" id="IPR000726">
    <property type="entry name" value="Glyco_hydro_19_cat"/>
</dbReference>
<dbReference type="InterPro" id="IPR050180">
    <property type="entry name" value="RNR_Ribonuclease"/>
</dbReference>
<keyword evidence="5" id="KW-1185">Reference proteome</keyword>
<dbReference type="EMBL" id="JAPFFM010000011">
    <property type="protein sequence ID" value="KAJ6733276.1"/>
    <property type="molecule type" value="Genomic_DNA"/>
</dbReference>
<feature type="region of interest" description="Disordered" evidence="2">
    <location>
        <begin position="366"/>
        <end position="385"/>
    </location>
</feature>
<dbReference type="SUPFAM" id="SSF53955">
    <property type="entry name" value="Lysozyme-like"/>
    <property type="match status" value="1"/>
</dbReference>
<feature type="domain" description="RNB" evidence="3">
    <location>
        <begin position="3"/>
        <end position="280"/>
    </location>
</feature>
<comment type="caution">
    <text evidence="4">The sequence shown here is derived from an EMBL/GenBank/DDBJ whole genome shotgun (WGS) entry which is preliminary data.</text>
</comment>
<reference evidence="4" key="1">
    <citation type="submission" date="2022-11" db="EMBL/GenBank/DDBJ databases">
        <authorList>
            <person name="Hyden B.L."/>
            <person name="Feng K."/>
            <person name="Yates T."/>
            <person name="Jawdy S."/>
            <person name="Smart L.B."/>
            <person name="Muchero W."/>
        </authorList>
    </citation>
    <scope>NUCLEOTIDE SEQUENCE</scope>
    <source>
        <tissue evidence="4">Shoot tip</tissue>
    </source>
</reference>
<dbReference type="GO" id="GO:0004519">
    <property type="term" value="F:endonuclease activity"/>
    <property type="evidence" value="ECO:0007669"/>
    <property type="project" value="TreeGrafter"/>
</dbReference>
<keyword evidence="1" id="KW-0147">Chitin-binding</keyword>
<evidence type="ECO:0000313" key="5">
    <source>
        <dbReference type="Proteomes" id="UP001151752"/>
    </source>
</evidence>
<dbReference type="GO" id="GO:0003723">
    <property type="term" value="F:RNA binding"/>
    <property type="evidence" value="ECO:0007669"/>
    <property type="project" value="InterPro"/>
</dbReference>
<dbReference type="GO" id="GO:0004568">
    <property type="term" value="F:chitinase activity"/>
    <property type="evidence" value="ECO:0007669"/>
    <property type="project" value="InterPro"/>
</dbReference>
<sequence length="513" mass="56922">MTRLQKGGTSVYLIERRIDMLPKPLAEDICSLRADVERLAFSVIWEMTPEAEIISTKYTKSIIKSSAALSYVEAQARMDDSRLVDPLTKDLRNMNALAKIMRQRRIQRGALTLASAEVKFQIDTETHDPLDIGMYQIREANQMVEEFMLAANVSVAEKILKEFPECSLLRRHPTPTKEMLGPLLRTAAAAGLNLDVTSSKALADSLDRAVGDDPYFNKLIRIMATRCMTQAVYFCSGELSPPEFLHYGLAAPLYTHFTSPIRRYADLNYRHRNAQMASRGSVELHTLIYFRNRPIDTEARIVKMRSNGFIVFVPKFGIEGPVYLTMRGDKGGGEWFVDEQQQNIRKMDGSVSYSILQAVKIHLESQCPGGSTPTPSTPTPTPSGGGDVGSIITAAVFDQMLNYRNDGRCPGNGFYTYDAFISVDRSFSGLAQAVMIQHVEGSSLLSWLKPLKPLTKPQVDGQAPTMVHMHGDIALLGKTIAKLSAHRINGLALLECNTMAEAQFNLLTTTTMA</sequence>
<dbReference type="SUPFAM" id="SSF50249">
    <property type="entry name" value="Nucleic acid-binding proteins"/>
    <property type="match status" value="2"/>
</dbReference>
<dbReference type="Gene3D" id="2.40.50.140">
    <property type="entry name" value="Nucleic acid-binding proteins"/>
    <property type="match status" value="1"/>
</dbReference>
<evidence type="ECO:0000313" key="4">
    <source>
        <dbReference type="EMBL" id="KAJ6733276.1"/>
    </source>
</evidence>
<dbReference type="InterPro" id="IPR001900">
    <property type="entry name" value="RNase_II/R"/>
</dbReference>
<dbReference type="InterPro" id="IPR023346">
    <property type="entry name" value="Lysozyme-like_dom_sf"/>
</dbReference>
<dbReference type="GO" id="GO:0000176">
    <property type="term" value="C:nuclear exosome (RNase complex)"/>
    <property type="evidence" value="ECO:0007669"/>
    <property type="project" value="TreeGrafter"/>
</dbReference>
<evidence type="ECO:0000256" key="1">
    <source>
        <dbReference type="ARBA" id="ARBA00022669"/>
    </source>
</evidence>
<evidence type="ECO:0000259" key="3">
    <source>
        <dbReference type="SMART" id="SM00955"/>
    </source>
</evidence>
<dbReference type="InterPro" id="IPR012340">
    <property type="entry name" value="NA-bd_OB-fold"/>
</dbReference>
<reference evidence="4" key="2">
    <citation type="journal article" date="2023" name="Int. J. Mol. Sci.">
        <title>De Novo Assembly and Annotation of 11 Diverse Shrub Willow (Salix) Genomes Reveals Novel Gene Organization in Sex-Linked Regions.</title>
        <authorList>
            <person name="Hyden B."/>
            <person name="Feng K."/>
            <person name="Yates T.B."/>
            <person name="Jawdy S."/>
            <person name="Cereghino C."/>
            <person name="Smart L.B."/>
            <person name="Muchero W."/>
        </authorList>
    </citation>
    <scope>NUCLEOTIDE SEQUENCE</scope>
    <source>
        <tissue evidence="4">Shoot tip</tissue>
    </source>
</reference>
<dbReference type="Proteomes" id="UP001151752">
    <property type="component" value="Chromosome 7"/>
</dbReference>
<name>A0A9Q0UN65_9ROSI</name>
<dbReference type="GO" id="GO:0016075">
    <property type="term" value="P:rRNA catabolic process"/>
    <property type="evidence" value="ECO:0007669"/>
    <property type="project" value="TreeGrafter"/>
</dbReference>
<dbReference type="Gene3D" id="1.10.530.10">
    <property type="match status" value="1"/>
</dbReference>
<dbReference type="Pfam" id="PF17215">
    <property type="entry name" value="Rrp44_S1"/>
    <property type="match status" value="1"/>
</dbReference>
<organism evidence="4 5">
    <name type="scientific">Salix koriyanagi</name>
    <dbReference type="NCBI Taxonomy" id="2511006"/>
    <lineage>
        <taxon>Eukaryota</taxon>
        <taxon>Viridiplantae</taxon>
        <taxon>Streptophyta</taxon>
        <taxon>Embryophyta</taxon>
        <taxon>Tracheophyta</taxon>
        <taxon>Spermatophyta</taxon>
        <taxon>Magnoliopsida</taxon>
        <taxon>eudicotyledons</taxon>
        <taxon>Gunneridae</taxon>
        <taxon>Pentapetalae</taxon>
        <taxon>rosids</taxon>
        <taxon>fabids</taxon>
        <taxon>Malpighiales</taxon>
        <taxon>Salicaceae</taxon>
        <taxon>Saliceae</taxon>
        <taxon>Salix</taxon>
    </lineage>
</organism>
<dbReference type="SMART" id="SM00955">
    <property type="entry name" value="RNB"/>
    <property type="match status" value="1"/>
</dbReference>
<protein>
    <submittedName>
        <fullName evidence="4">RIBONUCLEASE</fullName>
    </submittedName>
</protein>
<dbReference type="GO" id="GO:0071031">
    <property type="term" value="P:nuclear mRNA surveillance of mRNA 3'-end processing"/>
    <property type="evidence" value="ECO:0007669"/>
    <property type="project" value="TreeGrafter"/>
</dbReference>
<dbReference type="GO" id="GO:0016998">
    <property type="term" value="P:cell wall macromolecule catabolic process"/>
    <property type="evidence" value="ECO:0007669"/>
    <property type="project" value="InterPro"/>
</dbReference>
<dbReference type="InterPro" id="IPR033770">
    <property type="entry name" value="RRP44_S1"/>
</dbReference>
<dbReference type="GO" id="GO:0006032">
    <property type="term" value="P:chitin catabolic process"/>
    <property type="evidence" value="ECO:0007669"/>
    <property type="project" value="InterPro"/>
</dbReference>
<gene>
    <name evidence="4" type="ORF">OIU74_005105</name>
</gene>
<dbReference type="AlphaFoldDB" id="A0A9Q0UN65"/>
<dbReference type="PANTHER" id="PTHR23355:SF35">
    <property type="entry name" value="EXOSOME COMPLEX EXONUCLEASE RRP44"/>
    <property type="match status" value="1"/>
</dbReference>
<proteinExistence type="predicted"/>
<evidence type="ECO:0000256" key="2">
    <source>
        <dbReference type="SAM" id="MobiDB-lite"/>
    </source>
</evidence>
<dbReference type="GO" id="GO:0000175">
    <property type="term" value="F:3'-5'-RNA exonuclease activity"/>
    <property type="evidence" value="ECO:0007669"/>
    <property type="project" value="TreeGrafter"/>
</dbReference>
<dbReference type="GO" id="GO:0000177">
    <property type="term" value="C:cytoplasmic exosome (RNase complex)"/>
    <property type="evidence" value="ECO:0007669"/>
    <property type="project" value="TreeGrafter"/>
</dbReference>
<dbReference type="Pfam" id="PF00182">
    <property type="entry name" value="Glyco_hydro_19"/>
    <property type="match status" value="1"/>
</dbReference>
<dbReference type="GO" id="GO:0008061">
    <property type="term" value="F:chitin binding"/>
    <property type="evidence" value="ECO:0007669"/>
    <property type="project" value="UniProtKB-KW"/>
</dbReference>
<dbReference type="Pfam" id="PF00773">
    <property type="entry name" value="RNB"/>
    <property type="match status" value="1"/>
</dbReference>
<dbReference type="PANTHER" id="PTHR23355">
    <property type="entry name" value="RIBONUCLEASE"/>
    <property type="match status" value="1"/>
</dbReference>
<accession>A0A9Q0UN65</accession>